<dbReference type="Gene3D" id="3.40.50.2000">
    <property type="entry name" value="Glycogen Phosphorylase B"/>
    <property type="match status" value="2"/>
</dbReference>
<dbReference type="KEGG" id="had:CDV25_02440"/>
<dbReference type="EMBL" id="CP021886">
    <property type="protein sequence ID" value="AWI33742.1"/>
    <property type="molecule type" value="Genomic_DNA"/>
</dbReference>
<organism evidence="1 2">
    <name type="scientific">Helicobacter apodemus</name>
    <dbReference type="NCBI Taxonomy" id="135569"/>
    <lineage>
        <taxon>Bacteria</taxon>
        <taxon>Pseudomonadati</taxon>
        <taxon>Campylobacterota</taxon>
        <taxon>Epsilonproteobacteria</taxon>
        <taxon>Campylobacterales</taxon>
        <taxon>Helicobacteraceae</taxon>
        <taxon>Helicobacter</taxon>
    </lineage>
</organism>
<name>A0A2U8FBY8_9HELI</name>
<dbReference type="Pfam" id="PF13692">
    <property type="entry name" value="Glyco_trans_1_4"/>
    <property type="match status" value="1"/>
</dbReference>
<evidence type="ECO:0000313" key="2">
    <source>
        <dbReference type="Proteomes" id="UP000244890"/>
    </source>
</evidence>
<dbReference type="PANTHER" id="PTHR45947:SF3">
    <property type="entry name" value="SULFOQUINOVOSYL TRANSFERASE SQD2"/>
    <property type="match status" value="1"/>
</dbReference>
<gene>
    <name evidence="1" type="ORF">CDV25_02440</name>
</gene>
<proteinExistence type="predicted"/>
<dbReference type="PANTHER" id="PTHR45947">
    <property type="entry name" value="SULFOQUINOVOSYL TRANSFERASE SQD2"/>
    <property type="match status" value="1"/>
</dbReference>
<dbReference type="Proteomes" id="UP000244890">
    <property type="component" value="Chromosome"/>
</dbReference>
<evidence type="ECO:0008006" key="3">
    <source>
        <dbReference type="Google" id="ProtNLM"/>
    </source>
</evidence>
<dbReference type="GO" id="GO:0016757">
    <property type="term" value="F:glycosyltransferase activity"/>
    <property type="evidence" value="ECO:0007669"/>
    <property type="project" value="TreeGrafter"/>
</dbReference>
<accession>A0A2U8FBY8</accession>
<reference evidence="1 2" key="1">
    <citation type="submission" date="2017-06" db="EMBL/GenBank/DDBJ databases">
        <title>Complete genome of Helicobacter apodemus.</title>
        <authorList>
            <person name="Cho S."/>
        </authorList>
    </citation>
    <scope>NUCLEOTIDE SEQUENCE [LARGE SCALE GENOMIC DNA]</scope>
    <source>
        <strain evidence="2">SNUVETPUB-15-01</strain>
    </source>
</reference>
<dbReference type="SUPFAM" id="SSF53756">
    <property type="entry name" value="UDP-Glycosyltransferase/glycogen phosphorylase"/>
    <property type="match status" value="2"/>
</dbReference>
<dbReference type="AlphaFoldDB" id="A0A2U8FBY8"/>
<evidence type="ECO:0000313" key="1">
    <source>
        <dbReference type="EMBL" id="AWI33742.1"/>
    </source>
</evidence>
<dbReference type="InterPro" id="IPR050194">
    <property type="entry name" value="Glycosyltransferase_grp1"/>
</dbReference>
<protein>
    <recommendedName>
        <fullName evidence="3">Glycosyl transferase family 1 domain-containing protein</fullName>
    </recommendedName>
</protein>
<sequence length="342" mass="39502">MENQSLGRIPKFFLYINNKEKILKQYFFIKKYLISALINGILALHRKLILFFKYFFIFKGLGVKKSLKNYYLSLNSQRYRFLFVRFLYSIRPFASKKYANDLSVKAILALSKKDFFKELEFLIIGDGELFKETLKPLRGFKNITIQQKFLQQGEIAKLHKEYGIFLNPTRMDSQGVSRDEASSSGLVPITIASFKENKYKTYANDLSVKAILALSKKDFFKELEFLIIGDGELFKETLKPLRGFKNITIQQKFLQQGEIAKLHKEYGIFLNPTRMDSQGVSRDEASSSGLVPITNKVAAIPEFVDENSGMLVEAEDYMGLAHAIEFLYKNPKEFLRLKDGNE</sequence>